<evidence type="ECO:0000313" key="3">
    <source>
        <dbReference type="Proteomes" id="UP000062973"/>
    </source>
</evidence>
<dbReference type="EMBL" id="CP009110">
    <property type="protein sequence ID" value="AIJ25585.1"/>
    <property type="molecule type" value="Genomic_DNA"/>
</dbReference>
<proteinExistence type="predicted"/>
<dbReference type="InterPro" id="IPR000073">
    <property type="entry name" value="AB_hydrolase_1"/>
</dbReference>
<dbReference type="KEGG" id="amq:AMETH_5493"/>
<dbReference type="OrthoDB" id="9780765at2"/>
<dbReference type="Pfam" id="PF00561">
    <property type="entry name" value="Abhydrolase_1"/>
    <property type="match status" value="1"/>
</dbReference>
<sequence>MERVGTGEHVVLVLHGWFGSSTAWEDLTPHLDAERFSYYFPDFRGYGTRKDEAGTYTIAEAAGDVLLLADELGIDRFSVVGHSMGGSVMQYVLAEAPGRVRSLFGISPVPASGVPMDADTWGLFSSAAENPSSRRAIIDFTTGGRHPDSWLDGMVLHSLENSDRAAFGAYLEAWAKTDFSERIAGNEVPVKVVVGEHDPALSEDVMLATFGQWYPKLELEVLPDAGHYAADEVPVTVANMIEVFLDEH</sequence>
<dbReference type="SUPFAM" id="SSF53474">
    <property type="entry name" value="alpha/beta-Hydrolases"/>
    <property type="match status" value="1"/>
</dbReference>
<dbReference type="Proteomes" id="UP000062973">
    <property type="component" value="Chromosome"/>
</dbReference>
<accession>A0A076N478</accession>
<feature type="domain" description="AB hydrolase-1" evidence="1">
    <location>
        <begin position="10"/>
        <end position="231"/>
    </location>
</feature>
<dbReference type="HOGENOM" id="CLU_020336_50_4_11"/>
<keyword evidence="2" id="KW-0378">Hydrolase</keyword>
<name>A0A076N478_AMYME</name>
<evidence type="ECO:0000259" key="1">
    <source>
        <dbReference type="Pfam" id="PF00561"/>
    </source>
</evidence>
<dbReference type="RefSeq" id="WP_017984427.1">
    <property type="nucleotide sequence ID" value="NZ_AQUL01000001.1"/>
</dbReference>
<keyword evidence="3" id="KW-1185">Reference proteome</keyword>
<dbReference type="PANTHER" id="PTHR43194:SF2">
    <property type="entry name" value="PEROXISOMAL MEMBRANE PROTEIN LPX1"/>
    <property type="match status" value="1"/>
</dbReference>
<reference evidence="2 3" key="1">
    <citation type="submission" date="2014-07" db="EMBL/GenBank/DDBJ databases">
        <title>Whole Genome Sequence of the Amycolatopsis methanolica 239.</title>
        <authorList>
            <person name="Tang B."/>
        </authorList>
    </citation>
    <scope>NUCLEOTIDE SEQUENCE [LARGE SCALE GENOMIC DNA]</scope>
    <source>
        <strain evidence="2 3">239</strain>
    </source>
</reference>
<dbReference type="PANTHER" id="PTHR43194">
    <property type="entry name" value="HYDROLASE ALPHA/BETA FOLD FAMILY"/>
    <property type="match status" value="1"/>
</dbReference>
<evidence type="ECO:0000313" key="2">
    <source>
        <dbReference type="EMBL" id="AIJ25585.1"/>
    </source>
</evidence>
<dbReference type="GO" id="GO:0016787">
    <property type="term" value="F:hydrolase activity"/>
    <property type="evidence" value="ECO:0007669"/>
    <property type="project" value="UniProtKB-KW"/>
</dbReference>
<dbReference type="AlphaFoldDB" id="A0A076N478"/>
<dbReference type="Gene3D" id="3.40.50.1820">
    <property type="entry name" value="alpha/beta hydrolase"/>
    <property type="match status" value="1"/>
</dbReference>
<dbReference type="PATRIC" id="fig|1068978.7.peg.5894"/>
<dbReference type="eggNOG" id="COG0596">
    <property type="taxonomic scope" value="Bacteria"/>
</dbReference>
<dbReference type="InterPro" id="IPR050228">
    <property type="entry name" value="Carboxylesterase_BioH"/>
</dbReference>
<dbReference type="InterPro" id="IPR029058">
    <property type="entry name" value="AB_hydrolase_fold"/>
</dbReference>
<dbReference type="STRING" id="1068978.AMETH_5493"/>
<gene>
    <name evidence="2" type="ORF">AMETH_5493</name>
</gene>
<organism evidence="2 3">
    <name type="scientific">Amycolatopsis methanolica 239</name>
    <dbReference type="NCBI Taxonomy" id="1068978"/>
    <lineage>
        <taxon>Bacteria</taxon>
        <taxon>Bacillati</taxon>
        <taxon>Actinomycetota</taxon>
        <taxon>Actinomycetes</taxon>
        <taxon>Pseudonocardiales</taxon>
        <taxon>Pseudonocardiaceae</taxon>
        <taxon>Amycolatopsis</taxon>
        <taxon>Amycolatopsis methanolica group</taxon>
    </lineage>
</organism>
<protein>
    <submittedName>
        <fullName evidence="2">Alpha/beta hydrolase</fullName>
    </submittedName>
</protein>